<evidence type="ECO:0000313" key="3">
    <source>
        <dbReference type="EMBL" id="TPX45004.1"/>
    </source>
</evidence>
<dbReference type="Gene3D" id="3.90.70.10">
    <property type="entry name" value="Cysteine proteinases"/>
    <property type="match status" value="1"/>
</dbReference>
<evidence type="ECO:0000259" key="2">
    <source>
        <dbReference type="PROSITE" id="PS50030"/>
    </source>
</evidence>
<dbReference type="PANTHER" id="PTHR39597:SF1">
    <property type="entry name" value="UBA DOMAIN-CONTAINING PROTEIN RUP1"/>
    <property type="match status" value="1"/>
</dbReference>
<name>A0A507D0L7_9FUNG</name>
<dbReference type="InterPro" id="IPR055335">
    <property type="entry name" value="Ucp6/RUP1"/>
</dbReference>
<accession>A0A507D0L7</accession>
<dbReference type="InterPro" id="IPR015940">
    <property type="entry name" value="UBA"/>
</dbReference>
<dbReference type="Gene3D" id="1.10.8.10">
    <property type="entry name" value="DNA helicase RuvA subunit, C-terminal domain"/>
    <property type="match status" value="1"/>
</dbReference>
<evidence type="ECO:0000256" key="1">
    <source>
        <dbReference type="SAM" id="MobiDB-lite"/>
    </source>
</evidence>
<dbReference type="SMART" id="SM00165">
    <property type="entry name" value="UBA"/>
    <property type="match status" value="1"/>
</dbReference>
<dbReference type="SUPFAM" id="SSF46934">
    <property type="entry name" value="UBA-like"/>
    <property type="match status" value="1"/>
</dbReference>
<dbReference type="InterPro" id="IPR038765">
    <property type="entry name" value="Papain-like_cys_pep_sf"/>
</dbReference>
<dbReference type="AlphaFoldDB" id="A0A507D0L7"/>
<dbReference type="InterPro" id="IPR009060">
    <property type="entry name" value="UBA-like_sf"/>
</dbReference>
<keyword evidence="4" id="KW-1185">Reference proteome</keyword>
<gene>
    <name evidence="3" type="ORF">SeMB42_g04136</name>
</gene>
<feature type="region of interest" description="Disordered" evidence="1">
    <location>
        <begin position="332"/>
        <end position="354"/>
    </location>
</feature>
<dbReference type="Proteomes" id="UP000317494">
    <property type="component" value="Unassembled WGS sequence"/>
</dbReference>
<dbReference type="PANTHER" id="PTHR39597">
    <property type="entry name" value="UBA DOMAIN-CONTAINING PROTEIN RUP1"/>
    <property type="match status" value="1"/>
</dbReference>
<protein>
    <recommendedName>
        <fullName evidence="2">UBA domain-containing protein</fullName>
    </recommendedName>
</protein>
<dbReference type="Pfam" id="PF00627">
    <property type="entry name" value="UBA"/>
    <property type="match status" value="1"/>
</dbReference>
<feature type="compositionally biased region" description="Polar residues" evidence="1">
    <location>
        <begin position="344"/>
        <end position="354"/>
    </location>
</feature>
<proteinExistence type="predicted"/>
<dbReference type="EMBL" id="QEAN01000161">
    <property type="protein sequence ID" value="TPX45004.1"/>
    <property type="molecule type" value="Genomic_DNA"/>
</dbReference>
<feature type="domain" description="UBA" evidence="2">
    <location>
        <begin position="65"/>
        <end position="104"/>
    </location>
</feature>
<comment type="caution">
    <text evidence="3">The sequence shown here is derived from an EMBL/GenBank/DDBJ whole genome shotgun (WGS) entry which is preliminary data.</text>
</comment>
<sequence length="748" mass="82971">MLFNICSRAVGLCLFPSAQHVRSHLIAMHSATYQYSNVLHEVPCEISSELGIMLPTQGASRTLWPLMEDIENIAALGFTHDQAIRALKHSNGNMDAAAEWLFSGAGDLPVSTAPAPAAPQPATSYSARSYGHTAPALNQLAMAAGQQESEEEQMQRALAMSLESANIVTPSATSPNIMPSTPNTSRALVSLPPTDIPWSTDVDQSHMPETGKRHNAITPCGLAPSVDYPLFTGLIQALYAIPEVRYTVARLPRSEAANRPGYELQNLFAAMSHSDRKNLDPMPFIASIKIRGGQSLEFKELVRRILNRVTSGGSTAFKDLASIEIVQESITHVPSTPPAPGTADPTSMKANPEDNQQQHRSTFQCLELNMVNVSDGVPLEYAVKDYFHNLLIRDTKGDVSRRYITRFPSILFIQPGSGVAPRLIKMDGMFELAMGRFGIPYEEYCKLDRINVDLERIQKLLAYQNRLENLGKVVGVMPTLQQAIVAKQQEDGRNSNESDFSLNEVQRDQQQEWESLNQRYVTGMHFVAHVYKSNAEELNYCRTQEWSLQQAKNAEENRHFKQCNYVLMAVMTVTTWGTKLDGDTTTYVKDLAQHKKWWSFRNLDANVIQVEEDFVQGALMTHPIYALVYALPAALARGADIRYPTDAVEMILRENAAMTQRVLAGSNINDANASASKSTIEMLDMHSVVNIHTNHNIPVIGIPAPVEAPVVDISVVHDEEYEQDYDNLESESEVIGDDEVVDAMVIDK</sequence>
<reference evidence="3 4" key="1">
    <citation type="journal article" date="2019" name="Sci. Rep.">
        <title>Comparative genomics of chytrid fungi reveal insights into the obligate biotrophic and pathogenic lifestyle of Synchytrium endobioticum.</title>
        <authorList>
            <person name="van de Vossenberg B.T.L.H."/>
            <person name="Warris S."/>
            <person name="Nguyen H.D.T."/>
            <person name="van Gent-Pelzer M.P.E."/>
            <person name="Joly D.L."/>
            <person name="van de Geest H.C."/>
            <person name="Bonants P.J.M."/>
            <person name="Smith D.S."/>
            <person name="Levesque C.A."/>
            <person name="van der Lee T.A.J."/>
        </authorList>
    </citation>
    <scope>NUCLEOTIDE SEQUENCE [LARGE SCALE GENOMIC DNA]</scope>
    <source>
        <strain evidence="3 4">MB42</strain>
    </source>
</reference>
<dbReference type="PROSITE" id="PS50330">
    <property type="entry name" value="UIM"/>
    <property type="match status" value="1"/>
</dbReference>
<dbReference type="PROSITE" id="PS50030">
    <property type="entry name" value="UBA"/>
    <property type="match status" value="1"/>
</dbReference>
<dbReference type="SUPFAM" id="SSF54001">
    <property type="entry name" value="Cysteine proteinases"/>
    <property type="match status" value="1"/>
</dbReference>
<dbReference type="STRING" id="286115.A0A507D0L7"/>
<organism evidence="3 4">
    <name type="scientific">Synchytrium endobioticum</name>
    <dbReference type="NCBI Taxonomy" id="286115"/>
    <lineage>
        <taxon>Eukaryota</taxon>
        <taxon>Fungi</taxon>
        <taxon>Fungi incertae sedis</taxon>
        <taxon>Chytridiomycota</taxon>
        <taxon>Chytridiomycota incertae sedis</taxon>
        <taxon>Chytridiomycetes</taxon>
        <taxon>Synchytriales</taxon>
        <taxon>Synchytriaceae</taxon>
        <taxon>Synchytrium</taxon>
    </lineage>
</organism>
<dbReference type="VEuPathDB" id="FungiDB:SeMB42_g04136"/>
<dbReference type="InterPro" id="IPR003903">
    <property type="entry name" value="UIM_dom"/>
</dbReference>
<evidence type="ECO:0000313" key="4">
    <source>
        <dbReference type="Proteomes" id="UP000317494"/>
    </source>
</evidence>